<dbReference type="Proteomes" id="UP000319927">
    <property type="component" value="Unassembled WGS sequence"/>
</dbReference>
<evidence type="ECO:0000313" key="3">
    <source>
        <dbReference type="Proteomes" id="UP000319927"/>
    </source>
</evidence>
<accession>A0A561WW05</accession>
<keyword evidence="1" id="KW-0472">Membrane</keyword>
<reference evidence="2 3" key="1">
    <citation type="submission" date="2019-06" db="EMBL/GenBank/DDBJ databases">
        <title>Sequencing the genomes of 1000 actinobacteria strains.</title>
        <authorList>
            <person name="Klenk H.-P."/>
        </authorList>
    </citation>
    <scope>NUCLEOTIDE SEQUENCE [LARGE SCALE GENOMIC DNA]</scope>
    <source>
        <strain evidence="2 3">DSM 102131</strain>
    </source>
</reference>
<dbReference type="EMBL" id="VIXA01000001">
    <property type="protein sequence ID" value="TWG28052.1"/>
    <property type="molecule type" value="Genomic_DNA"/>
</dbReference>
<evidence type="ECO:0000256" key="1">
    <source>
        <dbReference type="SAM" id="Phobius"/>
    </source>
</evidence>
<feature type="transmembrane region" description="Helical" evidence="1">
    <location>
        <begin position="32"/>
        <end position="52"/>
    </location>
</feature>
<comment type="caution">
    <text evidence="2">The sequence shown here is derived from an EMBL/GenBank/DDBJ whole genome shotgun (WGS) entry which is preliminary data.</text>
</comment>
<evidence type="ECO:0000313" key="2">
    <source>
        <dbReference type="EMBL" id="TWG28052.1"/>
    </source>
</evidence>
<gene>
    <name evidence="2" type="ORF">FHX75_111203</name>
</gene>
<keyword evidence="3" id="KW-1185">Reference proteome</keyword>
<name>A0A561WW05_9ACTN</name>
<keyword evidence="1" id="KW-1133">Transmembrane helix</keyword>
<proteinExistence type="predicted"/>
<protein>
    <submittedName>
        <fullName evidence="2">Uncharacterized protein</fullName>
    </submittedName>
</protein>
<organism evidence="2 3">
    <name type="scientific">Micromonospora palomenae</name>
    <dbReference type="NCBI Taxonomy" id="1461247"/>
    <lineage>
        <taxon>Bacteria</taxon>
        <taxon>Bacillati</taxon>
        <taxon>Actinomycetota</taxon>
        <taxon>Actinomycetes</taxon>
        <taxon>Micromonosporales</taxon>
        <taxon>Micromonosporaceae</taxon>
        <taxon>Micromonospora</taxon>
    </lineage>
</organism>
<keyword evidence="1" id="KW-0812">Transmembrane</keyword>
<sequence>MGVWSLIFGFGDLLIQLWTDGHHPFQGKLSSWGLGEVFSMMGVALLCWAVWLRRQQR</sequence>
<dbReference type="AlphaFoldDB" id="A0A561WW05"/>